<accession>A0A835IRC1</accession>
<keyword evidence="2" id="KW-1185">Reference proteome</keyword>
<gene>
    <name evidence="1" type="ORF">IFM89_018337</name>
</gene>
<protein>
    <submittedName>
        <fullName evidence="1">Uncharacterized protein</fullName>
    </submittedName>
</protein>
<reference evidence="1 2" key="1">
    <citation type="submission" date="2020-10" db="EMBL/GenBank/DDBJ databases">
        <title>The Coptis chinensis genome and diversification of protoberbering-type alkaloids.</title>
        <authorList>
            <person name="Wang B."/>
            <person name="Shu S."/>
            <person name="Song C."/>
            <person name="Liu Y."/>
        </authorList>
    </citation>
    <scope>NUCLEOTIDE SEQUENCE [LARGE SCALE GENOMIC DNA]</scope>
    <source>
        <strain evidence="1">HL-2020</strain>
        <tissue evidence="1">Leaf</tissue>
    </source>
</reference>
<organism evidence="1 2">
    <name type="scientific">Coptis chinensis</name>
    <dbReference type="NCBI Taxonomy" id="261450"/>
    <lineage>
        <taxon>Eukaryota</taxon>
        <taxon>Viridiplantae</taxon>
        <taxon>Streptophyta</taxon>
        <taxon>Embryophyta</taxon>
        <taxon>Tracheophyta</taxon>
        <taxon>Spermatophyta</taxon>
        <taxon>Magnoliopsida</taxon>
        <taxon>Ranunculales</taxon>
        <taxon>Ranunculaceae</taxon>
        <taxon>Coptidoideae</taxon>
        <taxon>Coptis</taxon>
    </lineage>
</organism>
<name>A0A835IRC1_9MAGN</name>
<proteinExistence type="predicted"/>
<dbReference type="AlphaFoldDB" id="A0A835IRC1"/>
<evidence type="ECO:0000313" key="2">
    <source>
        <dbReference type="Proteomes" id="UP000631114"/>
    </source>
</evidence>
<dbReference type="Proteomes" id="UP000631114">
    <property type="component" value="Unassembled WGS sequence"/>
</dbReference>
<comment type="caution">
    <text evidence="1">The sequence shown here is derived from an EMBL/GenBank/DDBJ whole genome shotgun (WGS) entry which is preliminary data.</text>
</comment>
<evidence type="ECO:0000313" key="1">
    <source>
        <dbReference type="EMBL" id="KAF9621252.1"/>
    </source>
</evidence>
<dbReference type="EMBL" id="JADFTS010000002">
    <property type="protein sequence ID" value="KAF9621252.1"/>
    <property type="molecule type" value="Genomic_DNA"/>
</dbReference>
<sequence length="94" mass="10624">MAGGTRRLWLDKGKLLDAPHKIIHAFIKPQVVNGTPSVGPHGMNCIRKSRKMNVDVEVVEQEMDGSARNTQEKGIHKELQEGKYCAEMEIWKLN</sequence>